<dbReference type="Gene3D" id="1.10.443.10">
    <property type="entry name" value="Intergrase catalytic core"/>
    <property type="match status" value="1"/>
</dbReference>
<gene>
    <name evidence="3" type="ORF">CH54_741</name>
</gene>
<dbReference type="EMBL" id="CP009997">
    <property type="protein sequence ID" value="AJJ36894.1"/>
    <property type="molecule type" value="Genomic_DNA"/>
</dbReference>
<dbReference type="InterPro" id="IPR013762">
    <property type="entry name" value="Integrase-like_cat_sf"/>
</dbReference>
<feature type="domain" description="Tyr recombinase" evidence="2">
    <location>
        <begin position="2"/>
        <end position="36"/>
    </location>
</feature>
<dbReference type="SUPFAM" id="SSF56349">
    <property type="entry name" value="DNA breaking-rejoining enzymes"/>
    <property type="match status" value="1"/>
</dbReference>
<keyword evidence="4" id="KW-1185">Reference proteome</keyword>
<evidence type="ECO:0000313" key="3">
    <source>
        <dbReference type="EMBL" id="AJJ36894.1"/>
    </source>
</evidence>
<dbReference type="InterPro" id="IPR011010">
    <property type="entry name" value="DNA_brk_join_enz"/>
</dbReference>
<dbReference type="Pfam" id="PF00589">
    <property type="entry name" value="Phage_integrase"/>
    <property type="match status" value="1"/>
</dbReference>
<evidence type="ECO:0000259" key="2">
    <source>
        <dbReference type="Pfam" id="PF00589"/>
    </source>
</evidence>
<accession>A0ABM5SQP6</accession>
<evidence type="ECO:0000313" key="4">
    <source>
        <dbReference type="Proteomes" id="UP000031883"/>
    </source>
</evidence>
<keyword evidence="1" id="KW-0233">DNA recombination</keyword>
<name>A0ABM5SQP6_9GAMM</name>
<dbReference type="Proteomes" id="UP000031883">
    <property type="component" value="Chromosome"/>
</dbReference>
<organism evidence="3 4">
    <name type="scientific">Yersinia rochesterensis</name>
    <dbReference type="NCBI Taxonomy" id="1604335"/>
    <lineage>
        <taxon>Bacteria</taxon>
        <taxon>Pseudomonadati</taxon>
        <taxon>Pseudomonadota</taxon>
        <taxon>Gammaproteobacteria</taxon>
        <taxon>Enterobacterales</taxon>
        <taxon>Yersiniaceae</taxon>
        <taxon>Yersinia</taxon>
    </lineage>
</organism>
<sequence length="69" mass="7894">MGKWLVQSGVPISALQEMGGWESIEMVKRYAHLSPNHLNEHARQIDSIFNDCVPNMSHEIDFKLEVNTN</sequence>
<protein>
    <submittedName>
        <fullName evidence="3">Phage integrase family protein</fullName>
    </submittedName>
</protein>
<dbReference type="InterPro" id="IPR002104">
    <property type="entry name" value="Integrase_catalytic"/>
</dbReference>
<proteinExistence type="predicted"/>
<reference evidence="3 4" key="1">
    <citation type="journal article" date="2015" name="Genome Announc.">
        <title>Thirty-Two Complete Genome Assemblies of Nine Yersinia Species, Including Y. pestis, Y. pseudotuberculosis, and Y. enterocolitica.</title>
        <authorList>
            <person name="Johnson S.L."/>
            <person name="Daligault H.E."/>
            <person name="Davenport K.W."/>
            <person name="Jaissle J."/>
            <person name="Frey K.G."/>
            <person name="Ladner J.T."/>
            <person name="Broomall S.M."/>
            <person name="Bishop-Lilly K.A."/>
            <person name="Bruce D.C."/>
            <person name="Coyne S.R."/>
            <person name="Gibbons H.S."/>
            <person name="Lo C.C."/>
            <person name="Munk A.C."/>
            <person name="Rosenzweig C.N."/>
            <person name="Koroleva G.I."/>
            <person name="Palacios G.F."/>
            <person name="Redden C.L."/>
            <person name="Xu Y."/>
            <person name="Minogue T.D."/>
            <person name="Chain P.S."/>
        </authorList>
    </citation>
    <scope>NUCLEOTIDE SEQUENCE [LARGE SCALE GENOMIC DNA]</scope>
    <source>
        <strain evidence="3 4">Y231</strain>
    </source>
</reference>
<evidence type="ECO:0000256" key="1">
    <source>
        <dbReference type="ARBA" id="ARBA00023172"/>
    </source>
</evidence>